<organism evidence="1 2">
    <name type="scientific">Lutzomyia longipalpis</name>
    <name type="common">Sand fly</name>
    <dbReference type="NCBI Taxonomy" id="7200"/>
    <lineage>
        <taxon>Eukaryota</taxon>
        <taxon>Metazoa</taxon>
        <taxon>Ecdysozoa</taxon>
        <taxon>Arthropoda</taxon>
        <taxon>Hexapoda</taxon>
        <taxon>Insecta</taxon>
        <taxon>Pterygota</taxon>
        <taxon>Neoptera</taxon>
        <taxon>Endopterygota</taxon>
        <taxon>Diptera</taxon>
        <taxon>Nematocera</taxon>
        <taxon>Psychodoidea</taxon>
        <taxon>Psychodidae</taxon>
        <taxon>Lutzomyia</taxon>
        <taxon>Lutzomyia</taxon>
    </lineage>
</organism>
<evidence type="ECO:0000313" key="1">
    <source>
        <dbReference type="EnsemblMetazoa" id="LLOJ002783-PA"/>
    </source>
</evidence>
<evidence type="ECO:0000313" key="2">
    <source>
        <dbReference type="Proteomes" id="UP000092461"/>
    </source>
</evidence>
<dbReference type="Proteomes" id="UP000092461">
    <property type="component" value="Unassembled WGS sequence"/>
</dbReference>
<dbReference type="AlphaFoldDB" id="A0A1B0CEL3"/>
<dbReference type="VEuPathDB" id="VectorBase:LLONM1_011832"/>
<sequence>WEDIAIICPNQCVCQYEPFLDLSIARWILGASKVVQNENEEQEIVENEVPLESEAHAVGNPYMKSVTCIIQAEMDTRSLLGSLPQDLHALTLLSSGATHRVIIYTEDLSPLSELTTLEIR</sequence>
<dbReference type="EnsemblMetazoa" id="LLOJ002783-RA">
    <property type="protein sequence ID" value="LLOJ002783-PA"/>
    <property type="gene ID" value="LLOJ002783"/>
</dbReference>
<accession>A0A1B0CEL3</accession>
<proteinExistence type="predicted"/>
<dbReference type="EMBL" id="AJWK01008982">
    <property type="status" value="NOT_ANNOTATED_CDS"/>
    <property type="molecule type" value="Genomic_DNA"/>
</dbReference>
<name>A0A1B0CEL3_LUTLO</name>
<keyword evidence="2" id="KW-1185">Reference proteome</keyword>
<reference evidence="1" key="1">
    <citation type="submission" date="2020-05" db="UniProtKB">
        <authorList>
            <consortium name="EnsemblMetazoa"/>
        </authorList>
    </citation>
    <scope>IDENTIFICATION</scope>
    <source>
        <strain evidence="1">Jacobina</strain>
    </source>
</reference>
<dbReference type="VEuPathDB" id="VectorBase:LLOJ002783"/>
<protein>
    <submittedName>
        <fullName evidence="1">Uncharacterized protein</fullName>
    </submittedName>
</protein>